<dbReference type="RefSeq" id="WP_170165307.1">
    <property type="nucleotide sequence ID" value="NZ_RKHG01000001.1"/>
</dbReference>
<dbReference type="AlphaFoldDB" id="A0A3N1ZUZ8"/>
<evidence type="ECO:0000256" key="6">
    <source>
        <dbReference type="SAM" id="Phobius"/>
    </source>
</evidence>
<feature type="region of interest" description="Disordered" evidence="5">
    <location>
        <begin position="728"/>
        <end position="800"/>
    </location>
</feature>
<evidence type="ECO:0000256" key="4">
    <source>
        <dbReference type="ARBA" id="ARBA00023136"/>
    </source>
</evidence>
<feature type="transmembrane region" description="Helical" evidence="6">
    <location>
        <begin position="23"/>
        <end position="43"/>
    </location>
</feature>
<comment type="caution">
    <text evidence="7">The sequence shown here is derived from an EMBL/GenBank/DDBJ whole genome shotgun (WGS) entry which is preliminary data.</text>
</comment>
<dbReference type="PANTHER" id="PTHR43077:SF10">
    <property type="entry name" value="TRANSPORT PERMEASE PROTEIN"/>
    <property type="match status" value="1"/>
</dbReference>
<feature type="region of interest" description="Disordered" evidence="5">
    <location>
        <begin position="375"/>
        <end position="530"/>
    </location>
</feature>
<dbReference type="Proteomes" id="UP000275749">
    <property type="component" value="Unassembled WGS sequence"/>
</dbReference>
<keyword evidence="2 6" id="KW-0812">Transmembrane</keyword>
<evidence type="ECO:0000313" key="7">
    <source>
        <dbReference type="EMBL" id="ROR54684.1"/>
    </source>
</evidence>
<feature type="region of interest" description="Disordered" evidence="5">
    <location>
        <begin position="812"/>
        <end position="845"/>
    </location>
</feature>
<dbReference type="EMBL" id="RKHG01000001">
    <property type="protein sequence ID" value="ROR54684.1"/>
    <property type="molecule type" value="Genomic_DNA"/>
</dbReference>
<proteinExistence type="predicted"/>
<feature type="transmembrane region" description="Helical" evidence="6">
    <location>
        <begin position="1098"/>
        <end position="1122"/>
    </location>
</feature>
<evidence type="ECO:0000256" key="1">
    <source>
        <dbReference type="ARBA" id="ARBA00004141"/>
    </source>
</evidence>
<protein>
    <submittedName>
        <fullName evidence="7">YhgE/Pip-like protein</fullName>
    </submittedName>
</protein>
<sequence>MSPSTNPSGDGVGKGRSILRRQLMSLVGMVLLPVLMASGALWVSSGAEGRLSRSEAAIVNLDEGASVGGDRMQLGQEYALALKAQDGPSFTWRYGVSVADAQEGLASGRYSASVVIPSGFSRVLTGTSDAGSQDRATLVVEQSPVSGVNDHVVFGQLSDAATRSLSSSVSRKYLDNIFVASTRVGATLGDASTAAQEAYLASGELQRQAGDAQRASAELDRQAVASSRSADEAAAGSSKAASSAASLDAAGSRATTSPADAEVAARAEAAIKDTAAKAKGVQAAADKAKTSSETAAAQAKAAGKQGKQTADSSAAMARAAAANREAAKKYTGQMGAAASQQAELQQQLVEIQKSLDSYVKNVQVVTTAVQKTTGRTITEQSVPASKRLAGAATGQQGTGQQATGQGGLPRAISSREAAAPAQSAQSAQPAPSGPASQTTAVSPEAPAPEATATAAPAPEAPAPEAPATAAPAPEATATAAPAPTSETAQPASPQQPAQQSNVAPEPATAQPQAAATRGTQEPAPQANENATTQPALVQGAGALGAQAIIAAPAVPAQQAAVQPAAPVDPVAQRDAMVKELKVAAGQLGSDVKELESLKVRAAATSTAAQQLQGAYDSLEKALPTGEVRMNNGVGAGSVPAACQAFADKAAVRACKAGYEAGYNEAVAKVVAALRASTVNARIDVVVEQTSATAKQVDGLQIGTQQLAATLTSLADRLAALDLSADHEATPAPTATVTVTKPAPSQQTTPGPTSTVTVTAPPSSQNPSAPQESPSQSSPEPSSSGPSVPAPTSSQTPAVPELASREVTAALEQLNESSSTVSAQLSSLGETAGRSREALTEVGTGSDAAKDLTGGADAMTTAALAQADVVKQLQTSLSILNDGMTGLGTTMTGLQGQASSLGEDTGAISDNATRLATRAATLDRTIAELSTAAGQAATDAQTAASRSAELQRQISGLQQASGLVNGSTTAVAQDAREQTRRTQTVARKVSTAKADMPTYDMGERQRLTDVVGKPIDTAQSQQFRNVGWVSMLMLLSLWAGAMALHSALNPVSTKVRTSTARPGALLVQEMAPAATAAVAQALAVSAVGQAALHMSAGRWAAVTAVLVIASLTFAAINHSLVAFLRVFGRLVAAVCALVAGATILTRAYPPAMEVLRLLSPLTPAVETVRGVMTGAPGTVTSFLALMLWLAVGLVFSALAILRDRNPEPVRVPTVRDE</sequence>
<keyword evidence="4 6" id="KW-0472">Membrane</keyword>
<name>A0A3N1ZUZ8_9ACTN</name>
<feature type="transmembrane region" description="Helical" evidence="6">
    <location>
        <begin position="1025"/>
        <end position="1043"/>
    </location>
</feature>
<feature type="compositionally biased region" description="Low complexity" evidence="5">
    <location>
        <begin position="417"/>
        <end position="457"/>
    </location>
</feature>
<evidence type="ECO:0000256" key="3">
    <source>
        <dbReference type="ARBA" id="ARBA00022989"/>
    </source>
</evidence>
<reference evidence="7 8" key="1">
    <citation type="submission" date="2018-11" db="EMBL/GenBank/DDBJ databases">
        <title>Sequencing the genomes of 1000 actinobacteria strains.</title>
        <authorList>
            <person name="Klenk H.-P."/>
        </authorList>
    </citation>
    <scope>NUCLEOTIDE SEQUENCE [LARGE SCALE GENOMIC DNA]</scope>
    <source>
        <strain evidence="7 8">DSM 10546</strain>
    </source>
</reference>
<dbReference type="GO" id="GO:0016020">
    <property type="term" value="C:membrane"/>
    <property type="evidence" value="ECO:0007669"/>
    <property type="project" value="UniProtKB-SubCell"/>
</dbReference>
<organism evidence="7 8">
    <name type="scientific">Luteococcus japonicus</name>
    <dbReference type="NCBI Taxonomy" id="33984"/>
    <lineage>
        <taxon>Bacteria</taxon>
        <taxon>Bacillati</taxon>
        <taxon>Actinomycetota</taxon>
        <taxon>Actinomycetes</taxon>
        <taxon>Propionibacteriales</taxon>
        <taxon>Propionibacteriaceae</taxon>
        <taxon>Luteococcus</taxon>
    </lineage>
</organism>
<dbReference type="PANTHER" id="PTHR43077">
    <property type="entry name" value="TRANSPORT PERMEASE YVFS-RELATED"/>
    <property type="match status" value="1"/>
</dbReference>
<evidence type="ECO:0000256" key="5">
    <source>
        <dbReference type="SAM" id="MobiDB-lite"/>
    </source>
</evidence>
<evidence type="ECO:0000313" key="8">
    <source>
        <dbReference type="Proteomes" id="UP000275749"/>
    </source>
</evidence>
<dbReference type="InterPro" id="IPR051328">
    <property type="entry name" value="T7SS_ABC-Transporter"/>
</dbReference>
<comment type="subcellular location">
    <subcellularLocation>
        <location evidence="1">Membrane</location>
        <topology evidence="1">Multi-pass membrane protein</topology>
    </subcellularLocation>
</comment>
<accession>A0A3N1ZUZ8</accession>
<feature type="compositionally biased region" description="Low complexity" evidence="5">
    <location>
        <begin position="729"/>
        <end position="793"/>
    </location>
</feature>
<feature type="transmembrane region" description="Helical" evidence="6">
    <location>
        <begin position="1064"/>
        <end position="1086"/>
    </location>
</feature>
<evidence type="ECO:0000256" key="2">
    <source>
        <dbReference type="ARBA" id="ARBA00022692"/>
    </source>
</evidence>
<feature type="transmembrane region" description="Helical" evidence="6">
    <location>
        <begin position="1129"/>
        <end position="1147"/>
    </location>
</feature>
<feature type="compositionally biased region" description="Low complexity" evidence="5">
    <location>
        <begin position="232"/>
        <end position="258"/>
    </location>
</feature>
<keyword evidence="3 6" id="KW-1133">Transmembrane helix</keyword>
<gene>
    <name evidence="7" type="ORF">EDD41_1910</name>
</gene>
<feature type="transmembrane region" description="Helical" evidence="6">
    <location>
        <begin position="1181"/>
        <end position="1200"/>
    </location>
</feature>
<feature type="compositionally biased region" description="Low complexity" evidence="5">
    <location>
        <begin position="816"/>
        <end position="826"/>
    </location>
</feature>
<feature type="region of interest" description="Disordered" evidence="5">
    <location>
        <begin position="211"/>
        <end position="258"/>
    </location>
</feature>
<feature type="compositionally biased region" description="Low complexity" evidence="5">
    <location>
        <begin position="389"/>
        <end position="403"/>
    </location>
</feature>
<feature type="compositionally biased region" description="Low complexity" evidence="5">
    <location>
        <begin position="465"/>
        <end position="520"/>
    </location>
</feature>